<evidence type="ECO:0000256" key="2">
    <source>
        <dbReference type="ARBA" id="ARBA00022723"/>
    </source>
</evidence>
<feature type="compositionally biased region" description="Polar residues" evidence="6">
    <location>
        <begin position="171"/>
        <end position="202"/>
    </location>
</feature>
<feature type="region of interest" description="Disordered" evidence="6">
    <location>
        <begin position="136"/>
        <end position="209"/>
    </location>
</feature>
<dbReference type="SUPFAM" id="SSF57863">
    <property type="entry name" value="ArfGap/RecO-like zinc finger"/>
    <property type="match status" value="1"/>
</dbReference>
<dbReference type="InterPro" id="IPR038508">
    <property type="entry name" value="ArfGAP_dom_sf"/>
</dbReference>
<dbReference type="PRINTS" id="PR00405">
    <property type="entry name" value="REVINTRACTNG"/>
</dbReference>
<dbReference type="Gene3D" id="1.10.220.150">
    <property type="entry name" value="Arf GTPase activating protein"/>
    <property type="match status" value="1"/>
</dbReference>
<accession>A0ABP0GK89</accession>
<name>A0ABP0GK89_CLALP</name>
<keyword evidence="9" id="KW-1185">Reference proteome</keyword>
<dbReference type="Pfam" id="PF01412">
    <property type="entry name" value="ArfGap"/>
    <property type="match status" value="1"/>
</dbReference>
<evidence type="ECO:0000256" key="3">
    <source>
        <dbReference type="ARBA" id="ARBA00022771"/>
    </source>
</evidence>
<feature type="domain" description="Arf-GAP" evidence="7">
    <location>
        <begin position="7"/>
        <end position="124"/>
    </location>
</feature>
<dbReference type="PANTHER" id="PTHR46395">
    <property type="entry name" value="ADP-RIBOSYLATION FACTOR GTPASE-ACTIVATING PROTEIN 1"/>
    <property type="match status" value="1"/>
</dbReference>
<evidence type="ECO:0000313" key="8">
    <source>
        <dbReference type="EMBL" id="CAK8691261.1"/>
    </source>
</evidence>
<reference evidence="8 9" key="1">
    <citation type="submission" date="2024-02" db="EMBL/GenBank/DDBJ databases">
        <authorList>
            <person name="Daric V."/>
            <person name="Darras S."/>
        </authorList>
    </citation>
    <scope>NUCLEOTIDE SEQUENCE [LARGE SCALE GENOMIC DNA]</scope>
</reference>
<feature type="region of interest" description="Disordered" evidence="6">
    <location>
        <begin position="322"/>
        <end position="404"/>
    </location>
</feature>
<dbReference type="Proteomes" id="UP001642483">
    <property type="component" value="Unassembled WGS sequence"/>
</dbReference>
<dbReference type="InterPro" id="IPR001164">
    <property type="entry name" value="ArfGAP_dom"/>
</dbReference>
<gene>
    <name evidence="8" type="ORF">CVLEPA_LOCUS23837</name>
</gene>
<evidence type="ECO:0000256" key="1">
    <source>
        <dbReference type="ARBA" id="ARBA00022468"/>
    </source>
</evidence>
<keyword evidence="3 5" id="KW-0863">Zinc-finger</keyword>
<keyword evidence="2" id="KW-0479">Metal-binding</keyword>
<evidence type="ECO:0000256" key="4">
    <source>
        <dbReference type="ARBA" id="ARBA00022833"/>
    </source>
</evidence>
<comment type="caution">
    <text evidence="8">The sequence shown here is derived from an EMBL/GenBank/DDBJ whole genome shotgun (WGS) entry which is preliminary data.</text>
</comment>
<proteinExistence type="predicted"/>
<evidence type="ECO:0000259" key="7">
    <source>
        <dbReference type="PROSITE" id="PS50115"/>
    </source>
</evidence>
<sequence>MSSPRSRRVLKELKLKNGNKCCFECQALNPQWVSVTYGIWICLECSGQHRGLGVHLSFVRSTTMDKWKDSELEKMKVGGNDPARSFFESHSDYDPNWTLQEKYNSKTAALLRDKVTTEASGDTWDESTSSAQNYISSTQRGNDSLSTKHRNQTTNSSNNDGGKNIDDFESWLNQDDSFPSPVASQQKTSSSGYVGFGNTPTPKTEENDFFSGAMSSLSVGWQTAAKWTSTAATAAKENAVKLGSQASVLATDLSSKVSEKVVKPTQQKITEGRMVDDITSGMSSLAGKFSDYSKSGLSNLSNIIQNKRTDQDDVNAEFWDTFGVNQETPTKPASTNTRPPTRTEFDDVIGSKNTAPVTSADDEVDLEAWLNEGTSSPTSSKVTPSAPPQNTWGDWEEVGWDSVDVTKKDNEVSVTSSKFD</sequence>
<evidence type="ECO:0000313" key="9">
    <source>
        <dbReference type="Proteomes" id="UP001642483"/>
    </source>
</evidence>
<feature type="compositionally biased region" description="Polar residues" evidence="6">
    <location>
        <begin position="323"/>
        <end position="340"/>
    </location>
</feature>
<keyword evidence="4" id="KW-0862">Zinc</keyword>
<dbReference type="EMBL" id="CAWYQH010000119">
    <property type="protein sequence ID" value="CAK8691261.1"/>
    <property type="molecule type" value="Genomic_DNA"/>
</dbReference>
<dbReference type="InterPro" id="IPR037278">
    <property type="entry name" value="ARFGAP/RecO"/>
</dbReference>
<dbReference type="PANTHER" id="PTHR46395:SF1">
    <property type="entry name" value="ADP-RIBOSYLATION FACTOR GTPASE-ACTIVATING PROTEIN 1"/>
    <property type="match status" value="1"/>
</dbReference>
<dbReference type="PROSITE" id="PS50115">
    <property type="entry name" value="ARFGAP"/>
    <property type="match status" value="1"/>
</dbReference>
<protein>
    <recommendedName>
        <fullName evidence="7">Arf-GAP domain-containing protein</fullName>
    </recommendedName>
</protein>
<feature type="compositionally biased region" description="Polar residues" evidence="6">
    <location>
        <begin position="152"/>
        <end position="161"/>
    </location>
</feature>
<evidence type="ECO:0000256" key="6">
    <source>
        <dbReference type="SAM" id="MobiDB-lite"/>
    </source>
</evidence>
<evidence type="ECO:0000256" key="5">
    <source>
        <dbReference type="PROSITE-ProRule" id="PRU00288"/>
    </source>
</evidence>
<keyword evidence="1" id="KW-0343">GTPase activation</keyword>
<feature type="compositionally biased region" description="Polar residues" evidence="6">
    <location>
        <begin position="136"/>
        <end position="145"/>
    </location>
</feature>
<feature type="compositionally biased region" description="Low complexity" evidence="6">
    <location>
        <begin position="374"/>
        <end position="384"/>
    </location>
</feature>
<dbReference type="SMART" id="SM00105">
    <property type="entry name" value="ArfGap"/>
    <property type="match status" value="1"/>
</dbReference>
<organism evidence="8 9">
    <name type="scientific">Clavelina lepadiformis</name>
    <name type="common">Light-bulb sea squirt</name>
    <name type="synonym">Ascidia lepadiformis</name>
    <dbReference type="NCBI Taxonomy" id="159417"/>
    <lineage>
        <taxon>Eukaryota</taxon>
        <taxon>Metazoa</taxon>
        <taxon>Chordata</taxon>
        <taxon>Tunicata</taxon>
        <taxon>Ascidiacea</taxon>
        <taxon>Aplousobranchia</taxon>
        <taxon>Clavelinidae</taxon>
        <taxon>Clavelina</taxon>
    </lineage>
</organism>
<dbReference type="CDD" id="cd08830">
    <property type="entry name" value="ArfGap_ArfGap1"/>
    <property type="match status" value="1"/>
</dbReference>